<protein>
    <recommendedName>
        <fullName evidence="9">Glycosyltransferase</fullName>
    </recommendedName>
</protein>
<reference evidence="5" key="1">
    <citation type="journal article" date="2014" name="Int. J. Syst. Evol. Microbiol.">
        <title>Complete genome of a new Firmicutes species belonging to the dominant human colonic microbiota ('Ruminococcus bicirculans') reveals two chromosomes and a selective capacity to utilize plant glucans.</title>
        <authorList>
            <consortium name="NISC Comparative Sequencing Program"/>
            <person name="Wegmann U."/>
            <person name="Louis P."/>
            <person name="Goesmann A."/>
            <person name="Henrissat B."/>
            <person name="Duncan S.H."/>
            <person name="Flint H.J."/>
        </authorList>
    </citation>
    <scope>NUCLEOTIDE SEQUENCE</scope>
    <source>
        <strain evidence="5">CGMCC 1.8884</strain>
    </source>
</reference>
<reference evidence="6" key="4">
    <citation type="submission" date="2023-08" db="EMBL/GenBank/DDBJ databases">
        <authorList>
            <person name="Sun Q."/>
            <person name="Zhou Y."/>
        </authorList>
    </citation>
    <scope>NUCLEOTIDE SEQUENCE</scope>
    <source>
        <strain evidence="5">CGMCC 1.8884</strain>
        <strain evidence="6">CGMCC 1.8885</strain>
    </source>
</reference>
<dbReference type="Proteomes" id="UP000630135">
    <property type="component" value="Unassembled WGS sequence"/>
</dbReference>
<dbReference type="Pfam" id="PF13692">
    <property type="entry name" value="Glyco_trans_1_4"/>
    <property type="match status" value="1"/>
</dbReference>
<evidence type="ECO:0000313" key="8">
    <source>
        <dbReference type="Proteomes" id="UP000652720"/>
    </source>
</evidence>
<organism evidence="6 8">
    <name type="scientific">Deinococcus wulumuqiensis</name>
    <dbReference type="NCBI Taxonomy" id="980427"/>
    <lineage>
        <taxon>Bacteria</taxon>
        <taxon>Thermotogati</taxon>
        <taxon>Deinococcota</taxon>
        <taxon>Deinococci</taxon>
        <taxon>Deinococcales</taxon>
        <taxon>Deinococcaceae</taxon>
        <taxon>Deinococcus</taxon>
    </lineage>
</organism>
<comment type="caution">
    <text evidence="6">The sequence shown here is derived from an EMBL/GenBank/DDBJ whole genome shotgun (WGS) entry which is preliminary data.</text>
</comment>
<keyword evidence="7" id="KW-1185">Reference proteome</keyword>
<keyword evidence="2" id="KW-1133">Transmembrane helix</keyword>
<dbReference type="EMBL" id="BMMA01000042">
    <property type="protein sequence ID" value="GGI92105.1"/>
    <property type="molecule type" value="Genomic_DNA"/>
</dbReference>
<evidence type="ECO:0000259" key="3">
    <source>
        <dbReference type="Pfam" id="PF02397"/>
    </source>
</evidence>
<dbReference type="EMBL" id="BMLZ01000101">
    <property type="protein sequence ID" value="GGI69623.1"/>
    <property type="molecule type" value="Genomic_DNA"/>
</dbReference>
<dbReference type="GO" id="GO:0016780">
    <property type="term" value="F:phosphotransferase activity, for other substituted phosphate groups"/>
    <property type="evidence" value="ECO:0007669"/>
    <property type="project" value="TreeGrafter"/>
</dbReference>
<dbReference type="Pfam" id="PF13579">
    <property type="entry name" value="Glyco_trans_4_4"/>
    <property type="match status" value="1"/>
</dbReference>
<feature type="domain" description="Glycosyltransferase subfamily 4-like N-terminal" evidence="4">
    <location>
        <begin position="23"/>
        <end position="126"/>
    </location>
</feature>
<dbReference type="PANTHER" id="PTHR30576:SF8">
    <property type="entry name" value="UNDECAPRENYL-PHOSPHATE GALACTOSE PHOSPHOTRANSFERASE"/>
    <property type="match status" value="1"/>
</dbReference>
<reference evidence="7" key="3">
    <citation type="journal article" date="2019" name="Int. J. Syst. Evol. Microbiol.">
        <title>The Global Catalogue of Microorganisms (GCM) 10K type strain sequencing project: providing services to taxonomists for standard genome sequencing and annotation.</title>
        <authorList>
            <consortium name="The Broad Institute Genomics Platform"/>
            <consortium name="The Broad Institute Genome Sequencing Center for Infectious Disease"/>
            <person name="Wu L."/>
            <person name="Ma J."/>
        </authorList>
    </citation>
    <scope>NUCLEOTIDE SEQUENCE [LARGE SCALE GENOMIC DNA]</scope>
    <source>
        <strain evidence="7">CGMCC 1.8884</strain>
    </source>
</reference>
<evidence type="ECO:0008006" key="9">
    <source>
        <dbReference type="Google" id="ProtNLM"/>
    </source>
</evidence>
<evidence type="ECO:0000313" key="6">
    <source>
        <dbReference type="EMBL" id="GGI92105.1"/>
    </source>
</evidence>
<proteinExistence type="inferred from homology"/>
<dbReference type="Gene3D" id="3.40.50.2000">
    <property type="entry name" value="Glycogen Phosphorylase B"/>
    <property type="match status" value="2"/>
</dbReference>
<feature type="transmembrane region" description="Helical" evidence="2">
    <location>
        <begin position="348"/>
        <end position="371"/>
    </location>
</feature>
<dbReference type="Pfam" id="PF02397">
    <property type="entry name" value="Bac_transf"/>
    <property type="match status" value="1"/>
</dbReference>
<keyword evidence="2" id="KW-0472">Membrane</keyword>
<evidence type="ECO:0000313" key="5">
    <source>
        <dbReference type="EMBL" id="GGI69623.1"/>
    </source>
</evidence>
<dbReference type="PANTHER" id="PTHR30576">
    <property type="entry name" value="COLANIC BIOSYNTHESIS UDP-GLUCOSE LIPID CARRIER TRANSFERASE"/>
    <property type="match status" value="1"/>
</dbReference>
<dbReference type="SUPFAM" id="SSF53756">
    <property type="entry name" value="UDP-Glycosyltransferase/glycogen phosphorylase"/>
    <property type="match status" value="1"/>
</dbReference>
<dbReference type="InterPro" id="IPR003362">
    <property type="entry name" value="Bact_transf"/>
</dbReference>
<evidence type="ECO:0000256" key="1">
    <source>
        <dbReference type="ARBA" id="ARBA00006464"/>
    </source>
</evidence>
<dbReference type="Proteomes" id="UP000652720">
    <property type="component" value="Unassembled WGS sequence"/>
</dbReference>
<keyword evidence="2" id="KW-0812">Transmembrane</keyword>
<sequence>MQEFTGQEENSILPVPIEQEINIKADVKALGAMYLALRRFQPTITNVSTLKAGLIGGLAGVAARVPVYTLQGLQSEAVQGRQGRRYHVAERVAIACAHRVVCVSPSLQKRAHELGLIPVHKTVVLGVTGVRPLPPMAPELTATQRNQLGLSKDRPVIGFVGRLARTQGIPELIHAFQRVQLQVPDAALLLVGDYEEDAPGAAEVRQLIEQTPGVIRAGLVPDVSPYYPLMTVMAFPACHEGFSTMALEGAAFGLPLVMTNTAEAHDLVKDGLTGWYVPAGDPDALASALITALLDPAEARRRGEAGLQWVMEHFSPQRVQERWADYYDELLRWRELGTQHPEKRVMDILFSGLGLMLLGLPMLGLAGLIRYKLGSPVLFKQVRPGLAGQPFTMYKFRTMTDERGPDGELLPNAVRLTAFGKFLRSTSLDELPELLNILKGDMSLVGPRPLLMEYLPLYNERQARRHEVRPGLTGWAQVNGRNALSWEEKFEHDMWYVENRSFALDLKILLMTLKKVLNRDGINADGEATAPRFKGTHPS</sequence>
<name>A0AAV4KDE5_9DEIO</name>
<comment type="similarity">
    <text evidence="1">Belongs to the bacterial sugar transferase family.</text>
</comment>
<accession>A0AAV4KDE5</accession>
<dbReference type="AlphaFoldDB" id="A0AAV4KDE5"/>
<reference evidence="6" key="2">
    <citation type="journal article" date="2014" name="Int. J. Syst. Evol. Microbiol.">
        <title>Complete genome sequence of Corynebacterium casei LMG S-19264T (=DSM 44701T), isolated from a smear-ripened cheese.</title>
        <authorList>
            <consortium name="US DOE Joint Genome Institute (JGI-PGF)"/>
            <person name="Walter F."/>
            <person name="Albersmeier A."/>
            <person name="Kalinowski J."/>
            <person name="Ruckert C."/>
        </authorList>
    </citation>
    <scope>NUCLEOTIDE SEQUENCE</scope>
    <source>
        <strain evidence="6">CGMCC 1.8885</strain>
    </source>
</reference>
<gene>
    <name evidence="5" type="ORF">GCM10008021_32190</name>
    <name evidence="6" type="ORF">GCM10010914_28250</name>
</gene>
<feature type="domain" description="Bacterial sugar transferase" evidence="3">
    <location>
        <begin position="343"/>
        <end position="517"/>
    </location>
</feature>
<evidence type="ECO:0000259" key="4">
    <source>
        <dbReference type="Pfam" id="PF13579"/>
    </source>
</evidence>
<evidence type="ECO:0000313" key="7">
    <source>
        <dbReference type="Proteomes" id="UP000630135"/>
    </source>
</evidence>
<dbReference type="InterPro" id="IPR028098">
    <property type="entry name" value="Glyco_trans_4-like_N"/>
</dbReference>
<evidence type="ECO:0000256" key="2">
    <source>
        <dbReference type="SAM" id="Phobius"/>
    </source>
</evidence>